<feature type="domain" description="LamG-like jellyroll fold" evidence="3">
    <location>
        <begin position="822"/>
        <end position="962"/>
    </location>
</feature>
<reference evidence="4 5" key="1">
    <citation type="submission" date="2024-03" db="EMBL/GenBank/DDBJ databases">
        <title>Novel Streptomyces species of biotechnological and ecological value are a feature of Machair soil.</title>
        <authorList>
            <person name="Prole J.R."/>
            <person name="Goodfellow M."/>
            <person name="Allenby N."/>
            <person name="Ward A.C."/>
        </authorList>
    </citation>
    <scope>NUCLEOTIDE SEQUENCE [LARGE SCALE GENOMIC DNA]</scope>
    <source>
        <strain evidence="4 5">MS1.HAVA.3</strain>
    </source>
</reference>
<dbReference type="PANTHER" id="PTHR46943">
    <property type="entry name" value="PENTRAXIN-RELATED PROTEIN PTX3"/>
    <property type="match status" value="1"/>
</dbReference>
<accession>A0ABU8U916</accession>
<organism evidence="4 5">
    <name type="scientific">Streptomyces caledonius</name>
    <dbReference type="NCBI Taxonomy" id="3134107"/>
    <lineage>
        <taxon>Bacteria</taxon>
        <taxon>Bacillati</taxon>
        <taxon>Actinomycetota</taxon>
        <taxon>Actinomycetes</taxon>
        <taxon>Kitasatosporales</taxon>
        <taxon>Streptomycetaceae</taxon>
        <taxon>Streptomyces</taxon>
    </lineage>
</organism>
<dbReference type="InterPro" id="IPR006558">
    <property type="entry name" value="LamG-like"/>
</dbReference>
<sequence length="1204" mass="125920">MTHQPHTSRGIGRTVLRRASIAAVTAGAVVATTLGLDLWQGPDAARSPEPVAVGTPVQTESEARIAARKSGKQVEVLGLRTEQREIFAAPDGSYTAREYTEPVHAVKGGKWVDIDKTLVKRADGSVVPKATTVGLVFSDGAAGMPFVTMTRNTHEMALTWPYGKLPAPVLDGDTATYPDALPGVDLKVRAEANGFGHLLVVKTPQAAADPRLTRLDLGLKAKGLTYKKDANGAVTAEDSTVGGTVFQSGAPSMWDSAASQEAAARTKGPKAVAQSLSAARADAPTGKDAAAALAPALEGPGGGGKAAALGIEVSKDKLTLVPDQTMLRDGATVFPVVIDPIQKTADRSGWTAVMSGKPTVGEWQFSGSAGVGKCPTDYSAASCAGVGTRRVAFQIPLSFYSGKQILDATFSARVQHVYWADARAEPIQLQRVGGSTAHINSASNWNNTQNVTLTTLETLNQKIQPTSCTSQANMHFKSGAGGGLTNSVRTAANEGWPSMLFNLKAQNESTFGGWKRVCGNAYLSISYNTLPGLINTSALSSNPGGACVTGTGRPYSDVPPTLRAIANDADAGEQVKVRFKLEWKDAAGAAKSYEEDTNYKAPTGSTPFEHTARSTIPENTAISWSVAAHDGDGWGPWSGKCEFMYDKTFPGKPNVFSTQYPATHVYHDGVGAPGTFTFSPNPNDTVPDTDVVKYRYTFAGETAKEVANIAAGGPASVTWTPTRSGPHWVDVTAIDKAAHPSATARHSFYVAAGAAAAAQWNLADEAGGSAADEEQGRYPAAFGPGVTFGVPGPGGTIDRAARFDGTADSWVDAGSTVLDTLKGFTVSAWVRPTDLSRDMTVVSQDGTGEPGFVLGYDAMAKTWKFSIPTGDVDSLGEWKAVSTGVTPVKDQWVLLTGIYDGAAGKIQLYVDKDLKGETVRRSTWKSYGALQIGRHIDKAGYEEAFVGDLAEVRVFSRPLLPAQITDIKTVKPERKGYWQLNSAPSGASPEAGGGQALTMAGNAAIHIPNPDPLADPPPVDAMVGTGHLLLDGNGDYVSTAAAPVTGAASFSLSARVQIGSIDATASQTVFSLPGTNANRVQVRYQGATKRWELAVATTDTAGATVKTFSESQVLPDTNPGGQHLAVVYDAFAGQIRLYVNGQLASAQGVDNTTWAATGGLQVGRSARGNAEYFAGAIDEVRAYNGALDPMAVIQLAGTVELTES</sequence>
<dbReference type="PANTHER" id="PTHR46943:SF1">
    <property type="entry name" value="PENTRAXIN-RELATED PROTEIN PTX3"/>
    <property type="match status" value="1"/>
</dbReference>
<feature type="domain" description="LamG-like jellyroll fold" evidence="3">
    <location>
        <begin position="1048"/>
        <end position="1190"/>
    </location>
</feature>
<keyword evidence="2" id="KW-1015">Disulfide bond</keyword>
<keyword evidence="1" id="KW-0732">Signal</keyword>
<dbReference type="Gene3D" id="2.60.120.200">
    <property type="match status" value="2"/>
</dbReference>
<evidence type="ECO:0000259" key="3">
    <source>
        <dbReference type="SMART" id="SM00560"/>
    </source>
</evidence>
<keyword evidence="5" id="KW-1185">Reference proteome</keyword>
<dbReference type="SMART" id="SM00560">
    <property type="entry name" value="LamGL"/>
    <property type="match status" value="2"/>
</dbReference>
<dbReference type="EMBL" id="JBBKAM010000002">
    <property type="protein sequence ID" value="MEJ8644381.1"/>
    <property type="molecule type" value="Genomic_DNA"/>
</dbReference>
<proteinExistence type="predicted"/>
<dbReference type="Proteomes" id="UP001382904">
    <property type="component" value="Unassembled WGS sequence"/>
</dbReference>
<evidence type="ECO:0000313" key="5">
    <source>
        <dbReference type="Proteomes" id="UP001382904"/>
    </source>
</evidence>
<dbReference type="InterPro" id="IPR042837">
    <property type="entry name" value="PTX3"/>
</dbReference>
<dbReference type="InterPro" id="IPR013320">
    <property type="entry name" value="ConA-like_dom_sf"/>
</dbReference>
<dbReference type="SUPFAM" id="SSF49899">
    <property type="entry name" value="Concanavalin A-like lectins/glucanases"/>
    <property type="match status" value="2"/>
</dbReference>
<dbReference type="Pfam" id="PF13385">
    <property type="entry name" value="Laminin_G_3"/>
    <property type="match status" value="2"/>
</dbReference>
<evidence type="ECO:0000256" key="2">
    <source>
        <dbReference type="ARBA" id="ARBA00023157"/>
    </source>
</evidence>
<evidence type="ECO:0000313" key="4">
    <source>
        <dbReference type="EMBL" id="MEJ8644381.1"/>
    </source>
</evidence>
<evidence type="ECO:0000256" key="1">
    <source>
        <dbReference type="ARBA" id="ARBA00022729"/>
    </source>
</evidence>
<gene>
    <name evidence="4" type="ORF">WKI68_29835</name>
</gene>
<protein>
    <submittedName>
        <fullName evidence="4">LamG domain-containing protein</fullName>
    </submittedName>
</protein>
<comment type="caution">
    <text evidence="4">The sequence shown here is derived from an EMBL/GenBank/DDBJ whole genome shotgun (WGS) entry which is preliminary data.</text>
</comment>
<name>A0ABU8U916_9ACTN</name>